<evidence type="ECO:0000313" key="7">
    <source>
        <dbReference type="EMBL" id="KAE9129289.1"/>
    </source>
</evidence>
<dbReference type="Proteomes" id="UP000488956">
    <property type="component" value="Unassembled WGS sequence"/>
</dbReference>
<dbReference type="EMBL" id="QXGF01000292">
    <property type="protein sequence ID" value="KAE8942724.1"/>
    <property type="molecule type" value="Genomic_DNA"/>
</dbReference>
<comment type="caution">
    <text evidence="7">The sequence shown here is derived from an EMBL/GenBank/DDBJ whole genome shotgun (WGS) entry which is preliminary data.</text>
</comment>
<evidence type="ECO:0000313" key="19">
    <source>
        <dbReference type="Proteomes" id="UP000441208"/>
    </source>
</evidence>
<dbReference type="Proteomes" id="UP000441208">
    <property type="component" value="Unassembled WGS sequence"/>
</dbReference>
<evidence type="ECO:0000313" key="14">
    <source>
        <dbReference type="Proteomes" id="UP000429523"/>
    </source>
</evidence>
<sequence>MAKVSKLMRKLFRRESSGDAGCDDAIGDRGLQLRLRKAVTLDRARQVADLLDQGASPIWMEDESHSRRFRRRYSDKCQLNALLIACRLGHVEILSLLLDAFFEEPQVLAHFSRAMYCLVIRHGHWKAFHTLQQRRVPMTSISSRSSSDESSSPTSVASTQLLSVAAMENSRSKLPMPIFVAAEYGRQHILSYLLDRYRHDWAHYTFEGHSLLSVATINGHYECVRVLLEHQVVTGRTIDASVAIARRHRQAHVLVLLTSYLPEYASDPEPVYKSYAAPPPPASNANDVASQQQQLSNRMRGRVSIAETVASEFDDDGRRSSLLAISSPINFNRAEDANRVQQMRTRAETQREQRQSGMMWLLDGREPIEEMQRRVDPHGVSSDGFAVLRSARDPAPISSKSYASSSQEEESWYAVKSSDKNREHDDLLSGQDEEEENAYESMFSVHEDEEDNNPEDERPPLSVEMHQLMSAPRSSPAVRSGKSRKLISVRSRGFQQYRQLAAIEEHPSGETEA</sequence>
<dbReference type="Proteomes" id="UP000440732">
    <property type="component" value="Unassembled WGS sequence"/>
</dbReference>
<evidence type="ECO:0000256" key="2">
    <source>
        <dbReference type="ARBA" id="ARBA00023043"/>
    </source>
</evidence>
<evidence type="ECO:0000313" key="21">
    <source>
        <dbReference type="Proteomes" id="UP000476176"/>
    </source>
</evidence>
<dbReference type="OrthoDB" id="167638at2759"/>
<evidence type="ECO:0000313" key="6">
    <source>
        <dbReference type="EMBL" id="KAE9124270.1"/>
    </source>
</evidence>
<dbReference type="EMBL" id="QXGD01000152">
    <property type="protein sequence ID" value="KAE9250392.1"/>
    <property type="molecule type" value="Genomic_DNA"/>
</dbReference>
<dbReference type="InterPro" id="IPR036770">
    <property type="entry name" value="Ankyrin_rpt-contain_sf"/>
</dbReference>
<evidence type="ECO:0000313" key="20">
    <source>
        <dbReference type="Proteomes" id="UP000460718"/>
    </source>
</evidence>
<proteinExistence type="predicted"/>
<evidence type="ECO:0000313" key="11">
    <source>
        <dbReference type="EMBL" id="KAE9250392.1"/>
    </source>
</evidence>
<dbReference type="Proteomes" id="UP000437068">
    <property type="component" value="Unassembled WGS sequence"/>
</dbReference>
<dbReference type="Proteomes" id="UP000486351">
    <property type="component" value="Unassembled WGS sequence"/>
</dbReference>
<feature type="region of interest" description="Disordered" evidence="3">
    <location>
        <begin position="391"/>
        <end position="485"/>
    </location>
</feature>
<dbReference type="EMBL" id="QXFX01000238">
    <property type="protein sequence ID" value="KAE9124270.1"/>
    <property type="molecule type" value="Genomic_DNA"/>
</dbReference>
<evidence type="ECO:0000313" key="15">
    <source>
        <dbReference type="Proteomes" id="UP000433483"/>
    </source>
</evidence>
<dbReference type="PANTHER" id="PTHR24198">
    <property type="entry name" value="ANKYRIN REPEAT AND PROTEIN KINASE DOMAIN-CONTAINING PROTEIN"/>
    <property type="match status" value="1"/>
</dbReference>
<evidence type="ECO:0000313" key="13">
    <source>
        <dbReference type="EMBL" id="KAE9350756.1"/>
    </source>
</evidence>
<dbReference type="Pfam" id="PF12796">
    <property type="entry name" value="Ank_2"/>
    <property type="match status" value="1"/>
</dbReference>
<dbReference type="EMBL" id="QXGB01000127">
    <property type="protein sequence ID" value="KAE9229008.1"/>
    <property type="molecule type" value="Genomic_DNA"/>
</dbReference>
<evidence type="ECO:0000313" key="12">
    <source>
        <dbReference type="EMBL" id="KAE9318745.1"/>
    </source>
</evidence>
<dbReference type="Gene3D" id="1.25.40.20">
    <property type="entry name" value="Ankyrin repeat-containing domain"/>
    <property type="match status" value="2"/>
</dbReference>
<dbReference type="Proteomes" id="UP000460718">
    <property type="component" value="Unassembled WGS sequence"/>
</dbReference>
<feature type="region of interest" description="Disordered" evidence="3">
    <location>
        <begin position="335"/>
        <end position="355"/>
    </location>
</feature>
<accession>A0A6A3TEX5</accession>
<dbReference type="EMBL" id="QXGC01000227">
    <property type="protein sequence ID" value="KAE9244074.1"/>
    <property type="molecule type" value="Genomic_DNA"/>
</dbReference>
<dbReference type="Proteomes" id="UP000433483">
    <property type="component" value="Unassembled WGS sequence"/>
</dbReference>
<protein>
    <submittedName>
        <fullName evidence="7">Uncharacterized protein</fullName>
    </submittedName>
</protein>
<dbReference type="Proteomes" id="UP000476176">
    <property type="component" value="Unassembled WGS sequence"/>
</dbReference>
<organism evidence="7 19">
    <name type="scientific">Phytophthora fragariae</name>
    <dbReference type="NCBI Taxonomy" id="53985"/>
    <lineage>
        <taxon>Eukaryota</taxon>
        <taxon>Sar</taxon>
        <taxon>Stramenopiles</taxon>
        <taxon>Oomycota</taxon>
        <taxon>Peronosporomycetes</taxon>
        <taxon>Peronosporales</taxon>
        <taxon>Peronosporaceae</taxon>
        <taxon>Phytophthora</taxon>
    </lineage>
</organism>
<evidence type="ECO:0000256" key="3">
    <source>
        <dbReference type="SAM" id="MobiDB-lite"/>
    </source>
</evidence>
<evidence type="ECO:0000313" key="17">
    <source>
        <dbReference type="Proteomes" id="UP000440367"/>
    </source>
</evidence>
<dbReference type="EMBL" id="QXGA01000237">
    <property type="protein sequence ID" value="KAE9149476.1"/>
    <property type="molecule type" value="Genomic_DNA"/>
</dbReference>
<dbReference type="Proteomes" id="UP000440367">
    <property type="component" value="Unassembled WGS sequence"/>
</dbReference>
<evidence type="ECO:0000313" key="5">
    <source>
        <dbReference type="EMBL" id="KAE9024948.1"/>
    </source>
</evidence>
<name>A0A6A3TEX5_9STRA</name>
<keyword evidence="15" id="KW-1185">Reference proteome</keyword>
<evidence type="ECO:0000313" key="4">
    <source>
        <dbReference type="EMBL" id="KAE8942724.1"/>
    </source>
</evidence>
<evidence type="ECO:0000313" key="9">
    <source>
        <dbReference type="EMBL" id="KAE9229008.1"/>
    </source>
</evidence>
<reference evidence="14 15" key="1">
    <citation type="submission" date="2018-08" db="EMBL/GenBank/DDBJ databases">
        <title>Genomic investigation of the strawberry pathogen Phytophthora fragariae indicates pathogenicity is determined by transcriptional variation in three key races.</title>
        <authorList>
            <person name="Adams T.M."/>
            <person name="Armitage A.D."/>
            <person name="Sobczyk M.K."/>
            <person name="Bates H.J."/>
            <person name="Dunwell J.M."/>
            <person name="Nellist C.F."/>
            <person name="Harrison R.J."/>
        </authorList>
    </citation>
    <scope>NUCLEOTIDE SEQUENCE [LARGE SCALE GENOMIC DNA]</scope>
    <source>
        <strain evidence="12 16">A4</strain>
        <strain evidence="11 17">BC-1</strain>
        <strain evidence="10 21">BC-23</strain>
        <strain evidence="9 15">NOV-27</strain>
        <strain evidence="8 18">NOV-5</strain>
        <strain evidence="7 19">NOV-71</strain>
        <strain evidence="13 22">NOV-77</strain>
        <strain evidence="4 14">NOV-9</strain>
        <strain evidence="6 23">ONT-3</strain>
        <strain evidence="5 20">SCRP245</strain>
    </source>
</reference>
<dbReference type="AlphaFoldDB" id="A0A6A3TEX5"/>
<evidence type="ECO:0000313" key="10">
    <source>
        <dbReference type="EMBL" id="KAE9244074.1"/>
    </source>
</evidence>
<evidence type="ECO:0000313" key="23">
    <source>
        <dbReference type="Proteomes" id="UP000488956"/>
    </source>
</evidence>
<dbReference type="InterPro" id="IPR002110">
    <property type="entry name" value="Ankyrin_rpt"/>
</dbReference>
<gene>
    <name evidence="12" type="ORF">PF001_g6217</name>
    <name evidence="11" type="ORF">PF002_g4813</name>
    <name evidence="10" type="ORF">PF004_g5833</name>
    <name evidence="9" type="ORF">PF005_g4057</name>
    <name evidence="8" type="ORF">PF006_g6039</name>
    <name evidence="7" type="ORF">PF007_g4946</name>
    <name evidence="13" type="ORF">PF008_g6281</name>
    <name evidence="4" type="ORF">PF009_g7529</name>
    <name evidence="6" type="ORF">PF010_g6073</name>
    <name evidence="5" type="ORF">PF011_g3268</name>
</gene>
<evidence type="ECO:0000313" key="16">
    <source>
        <dbReference type="Proteomes" id="UP000437068"/>
    </source>
</evidence>
<dbReference type="Proteomes" id="UP000429523">
    <property type="component" value="Unassembled WGS sequence"/>
</dbReference>
<dbReference type="SMART" id="SM00248">
    <property type="entry name" value="ANK"/>
    <property type="match status" value="3"/>
</dbReference>
<keyword evidence="2" id="KW-0040">ANK repeat</keyword>
<dbReference type="SUPFAM" id="SSF48403">
    <property type="entry name" value="Ankyrin repeat"/>
    <property type="match status" value="1"/>
</dbReference>
<evidence type="ECO:0000313" key="18">
    <source>
        <dbReference type="Proteomes" id="UP000440732"/>
    </source>
</evidence>
<feature type="compositionally biased region" description="Basic and acidic residues" evidence="3">
    <location>
        <begin position="417"/>
        <end position="427"/>
    </location>
</feature>
<dbReference type="EMBL" id="QXFZ01000166">
    <property type="protein sequence ID" value="KAE9129289.1"/>
    <property type="molecule type" value="Genomic_DNA"/>
</dbReference>
<evidence type="ECO:0000256" key="1">
    <source>
        <dbReference type="ARBA" id="ARBA00022737"/>
    </source>
</evidence>
<evidence type="ECO:0000313" key="8">
    <source>
        <dbReference type="EMBL" id="KAE9149476.1"/>
    </source>
</evidence>
<keyword evidence="1" id="KW-0677">Repeat</keyword>
<feature type="compositionally biased region" description="Basic and acidic residues" evidence="3">
    <location>
        <begin position="345"/>
        <end position="354"/>
    </location>
</feature>
<dbReference type="EMBL" id="QXFY01000245">
    <property type="protein sequence ID" value="KAE9350756.1"/>
    <property type="molecule type" value="Genomic_DNA"/>
</dbReference>
<dbReference type="PANTHER" id="PTHR24198:SF165">
    <property type="entry name" value="ANKYRIN REPEAT-CONTAINING PROTEIN-RELATED"/>
    <property type="match status" value="1"/>
</dbReference>
<evidence type="ECO:0000313" key="22">
    <source>
        <dbReference type="Proteomes" id="UP000486351"/>
    </source>
</evidence>
<dbReference type="EMBL" id="QXGE01000245">
    <property type="protein sequence ID" value="KAE9318745.1"/>
    <property type="molecule type" value="Genomic_DNA"/>
</dbReference>
<dbReference type="EMBL" id="QXFW01000107">
    <property type="protein sequence ID" value="KAE9024948.1"/>
    <property type="molecule type" value="Genomic_DNA"/>
</dbReference>